<evidence type="ECO:0000256" key="1">
    <source>
        <dbReference type="ARBA" id="ARBA00022603"/>
    </source>
</evidence>
<protein>
    <submittedName>
        <fullName evidence="4">tRNA m6A37 methyltransferase TrmN6</fullName>
    </submittedName>
</protein>
<reference evidence="4 5" key="1">
    <citation type="submission" date="2017-04" db="EMBL/GenBank/DDBJ databases">
        <title>Complete genome sequence of the Campylobacter cuniculorum type strain LMG24588.</title>
        <authorList>
            <person name="Miller W.G."/>
            <person name="Yee E."/>
            <person name="Revez J."/>
            <person name="Bono J.L."/>
            <person name="Rossi M."/>
        </authorList>
    </citation>
    <scope>NUCLEOTIDE SEQUENCE [LARGE SCALE GENOMIC DNA]</scope>
    <source>
        <strain evidence="4 5">LMG 24588</strain>
    </source>
</reference>
<dbReference type="KEGG" id="ccun:CCUN_0582"/>
<gene>
    <name evidence="4" type="ORF">CCUN_0582</name>
</gene>
<dbReference type="Pfam" id="PF05175">
    <property type="entry name" value="MTS"/>
    <property type="match status" value="1"/>
</dbReference>
<dbReference type="SUPFAM" id="SSF53335">
    <property type="entry name" value="S-adenosyl-L-methionine-dependent methyltransferases"/>
    <property type="match status" value="1"/>
</dbReference>
<dbReference type="InterPro" id="IPR029063">
    <property type="entry name" value="SAM-dependent_MTases_sf"/>
</dbReference>
<feature type="domain" description="Methyltransferase small" evidence="3">
    <location>
        <begin position="19"/>
        <end position="114"/>
    </location>
</feature>
<dbReference type="AlphaFoldDB" id="A0A1W6BVY7"/>
<dbReference type="eggNOG" id="COG4123">
    <property type="taxonomic scope" value="Bacteria"/>
</dbReference>
<dbReference type="PANTHER" id="PTHR47739">
    <property type="entry name" value="TRNA1(VAL) (ADENINE(37)-N6)-METHYLTRANSFERASE"/>
    <property type="match status" value="1"/>
</dbReference>
<keyword evidence="2" id="KW-0949">S-adenosyl-L-methionine</keyword>
<dbReference type="CDD" id="cd02440">
    <property type="entry name" value="AdoMet_MTases"/>
    <property type="match status" value="1"/>
</dbReference>
<keyword evidence="4" id="KW-0808">Transferase</keyword>
<proteinExistence type="predicted"/>
<evidence type="ECO:0000313" key="5">
    <source>
        <dbReference type="Proteomes" id="UP000192902"/>
    </source>
</evidence>
<dbReference type="PROSITE" id="PS00092">
    <property type="entry name" value="N6_MTASE"/>
    <property type="match status" value="1"/>
</dbReference>
<keyword evidence="1 4" id="KW-0489">Methyltransferase</keyword>
<evidence type="ECO:0000259" key="3">
    <source>
        <dbReference type="Pfam" id="PF05175"/>
    </source>
</evidence>
<dbReference type="PANTHER" id="PTHR47739:SF1">
    <property type="entry name" value="TRNA1(VAL) (ADENINE(37)-N6)-METHYLTRANSFERASE"/>
    <property type="match status" value="1"/>
</dbReference>
<dbReference type="InterPro" id="IPR007848">
    <property type="entry name" value="Small_mtfrase_dom"/>
</dbReference>
<dbReference type="GO" id="GO:0032259">
    <property type="term" value="P:methylation"/>
    <property type="evidence" value="ECO:0007669"/>
    <property type="project" value="UniProtKB-KW"/>
</dbReference>
<dbReference type="RefSeq" id="WP_027306329.1">
    <property type="nucleotide sequence ID" value="NZ_CP020867.1"/>
</dbReference>
<dbReference type="GO" id="GO:0008170">
    <property type="term" value="F:N-methyltransferase activity"/>
    <property type="evidence" value="ECO:0007669"/>
    <property type="project" value="UniProtKB-ARBA"/>
</dbReference>
<sequence length="232" mass="26720">MEILKLAQYKQTYRYNSDSLLLSDFALNCGVKNELLDIGAGCGIVGILLKFFTPNLTLNLLEIQEKNIALIEKNLKQNHIQAQVFHADFRVFSSKKKFDFLVSNPPFYRDGAKMGINEHENISKFQRFLPLDELIAKANSLLKPRGVFYFAYEALALPKICFILENKKLKLTKIRFVYSAKGQKARLVLIQARKGVKSSCEILPPLLMQKNLNLSDEMQRICSRFRIKSYDF</sequence>
<organism evidence="4 5">
    <name type="scientific">Campylobacter cuniculorum DSM 23162 = LMG 24588</name>
    <dbReference type="NCBI Taxonomy" id="1121267"/>
    <lineage>
        <taxon>Bacteria</taxon>
        <taxon>Pseudomonadati</taxon>
        <taxon>Campylobacterota</taxon>
        <taxon>Epsilonproteobacteria</taxon>
        <taxon>Campylobacterales</taxon>
        <taxon>Campylobacteraceae</taxon>
        <taxon>Campylobacter</taxon>
    </lineage>
</organism>
<dbReference type="GO" id="GO:0008757">
    <property type="term" value="F:S-adenosylmethionine-dependent methyltransferase activity"/>
    <property type="evidence" value="ECO:0007669"/>
    <property type="project" value="UniProtKB-ARBA"/>
</dbReference>
<dbReference type="Gene3D" id="3.40.50.150">
    <property type="entry name" value="Vaccinia Virus protein VP39"/>
    <property type="match status" value="1"/>
</dbReference>
<dbReference type="InterPro" id="IPR050210">
    <property type="entry name" value="tRNA_Adenine-N(6)_MTase"/>
</dbReference>
<dbReference type="EMBL" id="CP020867">
    <property type="protein sequence ID" value="ARJ56217.1"/>
    <property type="molecule type" value="Genomic_DNA"/>
</dbReference>
<evidence type="ECO:0000256" key="2">
    <source>
        <dbReference type="ARBA" id="ARBA00022691"/>
    </source>
</evidence>
<dbReference type="STRING" id="1121267.CCUN_0582"/>
<dbReference type="OrthoDB" id="5354196at2"/>
<accession>A0A1W6BVY7</accession>
<dbReference type="InterPro" id="IPR002052">
    <property type="entry name" value="DNA_methylase_N6_adenine_CS"/>
</dbReference>
<dbReference type="Proteomes" id="UP000192902">
    <property type="component" value="Chromosome"/>
</dbReference>
<name>A0A1W6BVY7_9BACT</name>
<evidence type="ECO:0000313" key="4">
    <source>
        <dbReference type="EMBL" id="ARJ56217.1"/>
    </source>
</evidence>
<dbReference type="GO" id="GO:0003676">
    <property type="term" value="F:nucleic acid binding"/>
    <property type="evidence" value="ECO:0007669"/>
    <property type="project" value="InterPro"/>
</dbReference>